<dbReference type="SUPFAM" id="SSF52047">
    <property type="entry name" value="RNI-like"/>
    <property type="match status" value="1"/>
</dbReference>
<dbReference type="InterPro" id="IPR055357">
    <property type="entry name" value="LRR_At1g61320_AtMIF1"/>
</dbReference>
<dbReference type="InterPro" id="IPR036047">
    <property type="entry name" value="F-box-like_dom_sf"/>
</dbReference>
<dbReference type="Gramene" id="Potri.012G099400.1.v4.1">
    <property type="protein sequence ID" value="Potri.012G099400.1.v4.1"/>
    <property type="gene ID" value="Potri.012G099400.v4.1"/>
</dbReference>
<dbReference type="OMA" id="KNILICE"/>
<dbReference type="InterPro" id="IPR001810">
    <property type="entry name" value="F-box_dom"/>
</dbReference>
<reference evidence="2 3" key="1">
    <citation type="journal article" date="2006" name="Science">
        <title>The genome of black cottonwood, Populus trichocarpa (Torr. &amp; Gray).</title>
        <authorList>
            <person name="Tuskan G.A."/>
            <person name="Difazio S."/>
            <person name="Jansson S."/>
            <person name="Bohlmann J."/>
            <person name="Grigoriev I."/>
            <person name="Hellsten U."/>
            <person name="Putnam N."/>
            <person name="Ralph S."/>
            <person name="Rombauts S."/>
            <person name="Salamov A."/>
            <person name="Schein J."/>
            <person name="Sterck L."/>
            <person name="Aerts A."/>
            <person name="Bhalerao R.R."/>
            <person name="Bhalerao R.P."/>
            <person name="Blaudez D."/>
            <person name="Boerjan W."/>
            <person name="Brun A."/>
            <person name="Brunner A."/>
            <person name="Busov V."/>
            <person name="Campbell M."/>
            <person name="Carlson J."/>
            <person name="Chalot M."/>
            <person name="Chapman J."/>
            <person name="Chen G.L."/>
            <person name="Cooper D."/>
            <person name="Coutinho P.M."/>
            <person name="Couturier J."/>
            <person name="Covert S."/>
            <person name="Cronk Q."/>
            <person name="Cunningham R."/>
            <person name="Davis J."/>
            <person name="Degroeve S."/>
            <person name="Dejardin A."/>
            <person name="Depamphilis C."/>
            <person name="Detter J."/>
            <person name="Dirks B."/>
            <person name="Dubchak I."/>
            <person name="Duplessis S."/>
            <person name="Ehlting J."/>
            <person name="Ellis B."/>
            <person name="Gendler K."/>
            <person name="Goodstein D."/>
            <person name="Gribskov M."/>
            <person name="Grimwood J."/>
            <person name="Groover A."/>
            <person name="Gunter L."/>
            <person name="Hamberger B."/>
            <person name="Heinze B."/>
            <person name="Helariutta Y."/>
            <person name="Henrissat B."/>
            <person name="Holligan D."/>
            <person name="Holt R."/>
            <person name="Huang W."/>
            <person name="Islam-Faridi N."/>
            <person name="Jones S."/>
            <person name="Jones-Rhoades M."/>
            <person name="Jorgensen R."/>
            <person name="Joshi C."/>
            <person name="Kangasjarvi J."/>
            <person name="Karlsson J."/>
            <person name="Kelleher C."/>
            <person name="Kirkpatrick R."/>
            <person name="Kirst M."/>
            <person name="Kohler A."/>
            <person name="Kalluri U."/>
            <person name="Larimer F."/>
            <person name="Leebens-Mack J."/>
            <person name="Leple J.C."/>
            <person name="Locascio P."/>
            <person name="Lou Y."/>
            <person name="Lucas S."/>
            <person name="Martin F."/>
            <person name="Montanini B."/>
            <person name="Napoli C."/>
            <person name="Nelson D.R."/>
            <person name="Nelson C."/>
            <person name="Nieminen K."/>
            <person name="Nilsson O."/>
            <person name="Pereda V."/>
            <person name="Peter G."/>
            <person name="Philippe R."/>
            <person name="Pilate G."/>
            <person name="Poliakov A."/>
            <person name="Razumovskaya J."/>
            <person name="Richardson P."/>
            <person name="Rinaldi C."/>
            <person name="Ritland K."/>
            <person name="Rouze P."/>
            <person name="Ryaboy D."/>
            <person name="Schmutz J."/>
            <person name="Schrader J."/>
            <person name="Segerman B."/>
            <person name="Shin H."/>
            <person name="Siddiqui A."/>
            <person name="Sterky F."/>
            <person name="Terry A."/>
            <person name="Tsai C.J."/>
            <person name="Uberbacher E."/>
            <person name="Unneberg P."/>
            <person name="Vahala J."/>
            <person name="Wall K."/>
            <person name="Wessler S."/>
            <person name="Yang G."/>
            <person name="Yin T."/>
            <person name="Douglas C."/>
            <person name="Marra M."/>
            <person name="Sandberg G."/>
            <person name="Van de Peer Y."/>
            <person name="Rokhsar D."/>
        </authorList>
    </citation>
    <scope>NUCLEOTIDE SEQUENCE [LARGE SCALE GENOMIC DNA]</scope>
    <source>
        <strain evidence="3">cv. Nisqually</strain>
    </source>
</reference>
<dbReference type="Pfam" id="PF23622">
    <property type="entry name" value="LRR_At1g61320_AtMIF1"/>
    <property type="match status" value="1"/>
</dbReference>
<dbReference type="SUPFAM" id="SSF81383">
    <property type="entry name" value="F-box domain"/>
    <property type="match status" value="1"/>
</dbReference>
<dbReference type="Gene3D" id="3.80.10.10">
    <property type="entry name" value="Ribonuclease Inhibitor"/>
    <property type="match status" value="2"/>
</dbReference>
<proteinExistence type="predicted"/>
<dbReference type="PANTHER" id="PTHR34145:SF28">
    <property type="entry name" value="F-BOX DOMAIN-CONTAINING PROTEIN"/>
    <property type="match status" value="1"/>
</dbReference>
<dbReference type="Proteomes" id="UP000006729">
    <property type="component" value="Chromosome 12"/>
</dbReference>
<gene>
    <name evidence="2" type="ORF">POPTR_012G099400</name>
</gene>
<evidence type="ECO:0000313" key="2">
    <source>
        <dbReference type="EMBL" id="PNT10405.1"/>
    </source>
</evidence>
<dbReference type="AlphaFoldDB" id="A0A2K1YBK1"/>
<keyword evidence="3" id="KW-1185">Reference proteome</keyword>
<accession>A0A2K1YBK1</accession>
<dbReference type="InterPro" id="IPR032675">
    <property type="entry name" value="LRR_dom_sf"/>
</dbReference>
<dbReference type="OrthoDB" id="851744at2759"/>
<dbReference type="Pfam" id="PF00646">
    <property type="entry name" value="F-box"/>
    <property type="match status" value="1"/>
</dbReference>
<protein>
    <recommendedName>
        <fullName evidence="1">F-box domain-containing protein</fullName>
    </recommendedName>
</protein>
<name>A0A2K1YBK1_POPTR</name>
<feature type="domain" description="F-box" evidence="1">
    <location>
        <begin position="34"/>
        <end position="83"/>
    </location>
</feature>
<dbReference type="PANTHER" id="PTHR34145">
    <property type="entry name" value="OS02G0105600 PROTEIN"/>
    <property type="match status" value="1"/>
</dbReference>
<dbReference type="SMART" id="SM00256">
    <property type="entry name" value="FBOX"/>
    <property type="match status" value="1"/>
</dbReference>
<dbReference type="PROSITE" id="PS50181">
    <property type="entry name" value="FBOX"/>
    <property type="match status" value="1"/>
</dbReference>
<dbReference type="InParanoid" id="A0A2K1YBK1"/>
<evidence type="ECO:0000313" key="3">
    <source>
        <dbReference type="Proteomes" id="UP000006729"/>
    </source>
</evidence>
<evidence type="ECO:0000259" key="1">
    <source>
        <dbReference type="PROSITE" id="PS50181"/>
    </source>
</evidence>
<dbReference type="InterPro" id="IPR053772">
    <property type="entry name" value="At1g61320/At1g61330-like"/>
</dbReference>
<sequence>MEESKGRIQYAYQRKRYVRDDATNMDMGIRVDASDRISRLPDHVLHYILSYLSIRAVVRFSVLSKTWHRISTSFPVSDFSEDVLLLGKRYEIQDWKNKFIDFVQDSLLAQHHHNTRSHKFRLSMDLDSYDPQLTSRADHLLELATKCGVYEFDLNFQNISHYCLPRALLSAEEITVLRLNGNYKLSLPRDAINWPSLRVLSLMNVRVDEAILQNLICGCPLIEKLALVYCYGVKSIRISGCIKLKEVEVNEGDSVLERMEIHVPSLRTFCYTTGLVKSFFHIDMTGCRNLEVLKLKFYNITEVIGQVFQDLIAQFPALKVLALNCYATSVSRIKISNPQLEKLQLWSSALTKVTITSPSLHSFKHFTYGFPSAFSLDQSSLQKATLHVHKGALYSSDFLQLREYLGNFNQIRRLTLRINYVGIRFIPETLNNISIPALPDIKHLKLKICPSTGASGSLANLKDYRDIVDGLLWVCHPETILLISGWSSENLFIQILCEKLMQGGEKQHCCTSSRIKCWRHDLKDIQIEHLQRNAEAKAFTCGTLLESLPNLARGQKIRFIFNW</sequence>
<organism evidence="2 3">
    <name type="scientific">Populus trichocarpa</name>
    <name type="common">Western balsam poplar</name>
    <name type="synonym">Populus balsamifera subsp. trichocarpa</name>
    <dbReference type="NCBI Taxonomy" id="3694"/>
    <lineage>
        <taxon>Eukaryota</taxon>
        <taxon>Viridiplantae</taxon>
        <taxon>Streptophyta</taxon>
        <taxon>Embryophyta</taxon>
        <taxon>Tracheophyta</taxon>
        <taxon>Spermatophyta</taxon>
        <taxon>Magnoliopsida</taxon>
        <taxon>eudicotyledons</taxon>
        <taxon>Gunneridae</taxon>
        <taxon>Pentapetalae</taxon>
        <taxon>rosids</taxon>
        <taxon>fabids</taxon>
        <taxon>Malpighiales</taxon>
        <taxon>Salicaceae</taxon>
        <taxon>Saliceae</taxon>
        <taxon>Populus</taxon>
    </lineage>
</organism>
<dbReference type="EMBL" id="CM009301">
    <property type="protein sequence ID" value="PNT10405.1"/>
    <property type="molecule type" value="Genomic_DNA"/>
</dbReference>
<dbReference type="Gene3D" id="1.20.1280.50">
    <property type="match status" value="1"/>
</dbReference>